<dbReference type="FunFam" id="3.30.160.60:FF:000633">
    <property type="entry name" value="Zinc finger and BTB domain containing 11"/>
    <property type="match status" value="1"/>
</dbReference>
<evidence type="ECO:0000256" key="1">
    <source>
        <dbReference type="ARBA" id="ARBA00004123"/>
    </source>
</evidence>
<organism evidence="9 10">
    <name type="scientific">Strix occidentalis caurina</name>
    <name type="common">northern spotted owl</name>
    <dbReference type="NCBI Taxonomy" id="311401"/>
    <lineage>
        <taxon>Eukaryota</taxon>
        <taxon>Metazoa</taxon>
        <taxon>Chordata</taxon>
        <taxon>Craniata</taxon>
        <taxon>Vertebrata</taxon>
        <taxon>Euteleostomi</taxon>
        <taxon>Archelosauria</taxon>
        <taxon>Archosauria</taxon>
        <taxon>Dinosauria</taxon>
        <taxon>Saurischia</taxon>
        <taxon>Theropoda</taxon>
        <taxon>Coelurosauria</taxon>
        <taxon>Aves</taxon>
        <taxon>Neognathae</taxon>
        <taxon>Neoaves</taxon>
        <taxon>Telluraves</taxon>
        <taxon>Strigiformes</taxon>
        <taxon>Strigidae</taxon>
        <taxon>Strix</taxon>
    </lineage>
</organism>
<keyword evidence="5" id="KW-0862">Zinc</keyword>
<dbReference type="GO" id="GO:0000981">
    <property type="term" value="F:DNA-binding transcription factor activity, RNA polymerase II-specific"/>
    <property type="evidence" value="ECO:0007669"/>
    <property type="project" value="TreeGrafter"/>
</dbReference>
<evidence type="ECO:0000256" key="4">
    <source>
        <dbReference type="ARBA" id="ARBA00022771"/>
    </source>
</evidence>
<dbReference type="SUPFAM" id="SSF57667">
    <property type="entry name" value="beta-beta-alpha zinc fingers"/>
    <property type="match status" value="2"/>
</dbReference>
<dbReference type="Ensembl" id="ENSSOCT00000005403.1">
    <property type="protein sequence ID" value="ENSSOCP00000005251.1"/>
    <property type="gene ID" value="ENSSOCG00000004058.1"/>
</dbReference>
<reference evidence="9" key="1">
    <citation type="submission" date="2025-08" db="UniProtKB">
        <authorList>
            <consortium name="Ensembl"/>
        </authorList>
    </citation>
    <scope>IDENTIFICATION</scope>
</reference>
<keyword evidence="2" id="KW-0479">Metal-binding</keyword>
<evidence type="ECO:0000256" key="3">
    <source>
        <dbReference type="ARBA" id="ARBA00022737"/>
    </source>
</evidence>
<sequence>WMGWGEMWCSHTAPCDMGAHYLLRTVLEWALLLTLPACGKTFTYKHGLKMHLHMNKHLGVKPFQCQFCGKCYSWKKDWYSHVKAGVKPFECLTCGVAWADARSLKRHVRTHTGERPYVCPVCNEAYIDARTLRKHMTKFHRDYVPCKIMLEKDTLQFHNQGTQVEHAISILAADMQEQETEISIDDNEIETVVVTGETLEAIEAVAATEECTSVSTLSDQSIMQVVNYVLAQQQGQKMAEVTQAIETVEVEVAHLICFSVGQGFEG</sequence>
<dbReference type="PROSITE" id="PS50157">
    <property type="entry name" value="ZINC_FINGER_C2H2_2"/>
    <property type="match status" value="3"/>
</dbReference>
<dbReference type="Proteomes" id="UP000694551">
    <property type="component" value="Unplaced"/>
</dbReference>
<keyword evidence="10" id="KW-1185">Reference proteome</keyword>
<evidence type="ECO:0000256" key="5">
    <source>
        <dbReference type="ARBA" id="ARBA00022833"/>
    </source>
</evidence>
<reference evidence="9" key="2">
    <citation type="submission" date="2025-09" db="UniProtKB">
        <authorList>
            <consortium name="Ensembl"/>
        </authorList>
    </citation>
    <scope>IDENTIFICATION</scope>
</reference>
<dbReference type="PANTHER" id="PTHR24394:SF44">
    <property type="entry name" value="ZINC FINGER PROTEIN 271-LIKE"/>
    <property type="match status" value="1"/>
</dbReference>
<keyword evidence="3" id="KW-0677">Repeat</keyword>
<dbReference type="GO" id="GO:0005634">
    <property type="term" value="C:nucleus"/>
    <property type="evidence" value="ECO:0007669"/>
    <property type="project" value="UniProtKB-SubCell"/>
</dbReference>
<proteinExistence type="predicted"/>
<dbReference type="PROSITE" id="PS00028">
    <property type="entry name" value="ZINC_FINGER_C2H2_1"/>
    <property type="match status" value="2"/>
</dbReference>
<dbReference type="Pfam" id="PF00096">
    <property type="entry name" value="zf-C2H2"/>
    <property type="match status" value="1"/>
</dbReference>
<dbReference type="PANTHER" id="PTHR24394">
    <property type="entry name" value="ZINC FINGER PROTEIN"/>
    <property type="match status" value="1"/>
</dbReference>
<dbReference type="SMART" id="SM00355">
    <property type="entry name" value="ZnF_C2H2"/>
    <property type="match status" value="4"/>
</dbReference>
<evidence type="ECO:0000256" key="7">
    <source>
        <dbReference type="PROSITE-ProRule" id="PRU00042"/>
    </source>
</evidence>
<keyword evidence="6" id="KW-0539">Nucleus</keyword>
<comment type="subcellular location">
    <subcellularLocation>
        <location evidence="1">Nucleus</location>
    </subcellularLocation>
</comment>
<dbReference type="GO" id="GO:0008270">
    <property type="term" value="F:zinc ion binding"/>
    <property type="evidence" value="ECO:0007669"/>
    <property type="project" value="UniProtKB-KW"/>
</dbReference>
<name>A0A8D0ET52_STROC</name>
<evidence type="ECO:0000259" key="8">
    <source>
        <dbReference type="PROSITE" id="PS50157"/>
    </source>
</evidence>
<evidence type="ECO:0000313" key="9">
    <source>
        <dbReference type="Ensembl" id="ENSSOCP00000005251.1"/>
    </source>
</evidence>
<evidence type="ECO:0000256" key="2">
    <source>
        <dbReference type="ARBA" id="ARBA00022723"/>
    </source>
</evidence>
<accession>A0A8D0ET52</accession>
<dbReference type="InterPro" id="IPR013087">
    <property type="entry name" value="Znf_C2H2_type"/>
</dbReference>
<dbReference type="InterPro" id="IPR036236">
    <property type="entry name" value="Znf_C2H2_sf"/>
</dbReference>
<feature type="domain" description="C2H2-type" evidence="8">
    <location>
        <begin position="33"/>
        <end position="62"/>
    </location>
</feature>
<evidence type="ECO:0000313" key="10">
    <source>
        <dbReference type="Proteomes" id="UP000694551"/>
    </source>
</evidence>
<feature type="domain" description="C2H2-type" evidence="8">
    <location>
        <begin position="117"/>
        <end position="145"/>
    </location>
</feature>
<dbReference type="AlphaFoldDB" id="A0A8D0ET52"/>
<evidence type="ECO:0000256" key="6">
    <source>
        <dbReference type="ARBA" id="ARBA00023242"/>
    </source>
</evidence>
<dbReference type="Gene3D" id="3.30.160.60">
    <property type="entry name" value="Classic Zinc Finger"/>
    <property type="match status" value="3"/>
</dbReference>
<protein>
    <recommendedName>
        <fullName evidence="8">C2H2-type domain-containing protein</fullName>
    </recommendedName>
</protein>
<keyword evidence="4 7" id="KW-0863">Zinc-finger</keyword>
<feature type="domain" description="C2H2-type" evidence="8">
    <location>
        <begin position="89"/>
        <end position="116"/>
    </location>
</feature>
<dbReference type="FunFam" id="3.30.160.60:FF:001186">
    <property type="entry name" value="Zinc finger and BTB domain containing 11"/>
    <property type="match status" value="1"/>
</dbReference>